<dbReference type="OrthoDB" id="3527985at2"/>
<evidence type="ECO:0000256" key="3">
    <source>
        <dbReference type="HAMAP-Rule" id="MF_00528"/>
    </source>
</evidence>
<comment type="caution">
    <text evidence="3">Lacks conserved residue(s) required for the propagation of feature annotation.</text>
</comment>
<dbReference type="SUPFAM" id="SSF52972">
    <property type="entry name" value="ITPase-like"/>
    <property type="match status" value="1"/>
</dbReference>
<sequence length="205" mass="21586">MTHRLILASASPARLQSLRNAGLDPEVIVSGVDEDAITHARPDLLAHALAGAKGEAVAARVDGDAVIVACDSVLEFEGRAHGKPGGPDQAIAQWRRIRGGQGVLHTGHFVRVRESGPEVTQCRVASTVVKFADLTDSEIEAYVATGEPLVVAGGFTLDGFGGAFVTGVEGDPHNVIGISLPLLRQMMLDLGVEWQSLWRPGLTVD</sequence>
<dbReference type="Pfam" id="PF02545">
    <property type="entry name" value="Maf"/>
    <property type="match status" value="1"/>
</dbReference>
<comment type="caution">
    <text evidence="4">The sequence shown here is derived from an EMBL/GenBank/DDBJ whole genome shotgun (WGS) entry which is preliminary data.</text>
</comment>
<dbReference type="InterPro" id="IPR003697">
    <property type="entry name" value="Maf-like"/>
</dbReference>
<feature type="active site" description="Proton acceptor" evidence="3">
    <location>
        <position position="71"/>
    </location>
</feature>
<keyword evidence="3" id="KW-0963">Cytoplasm</keyword>
<dbReference type="GO" id="GO:0047429">
    <property type="term" value="F:nucleoside triphosphate diphosphatase activity"/>
    <property type="evidence" value="ECO:0007669"/>
    <property type="project" value="UniProtKB-EC"/>
</dbReference>
<comment type="catalytic activity">
    <reaction evidence="3">
        <text>a 2'-deoxyribonucleoside 5'-triphosphate + H2O = a 2'-deoxyribonucleoside 5'-phosphate + diphosphate + H(+)</text>
        <dbReference type="Rhea" id="RHEA:44644"/>
        <dbReference type="ChEBI" id="CHEBI:15377"/>
        <dbReference type="ChEBI" id="CHEBI:15378"/>
        <dbReference type="ChEBI" id="CHEBI:33019"/>
        <dbReference type="ChEBI" id="CHEBI:61560"/>
        <dbReference type="ChEBI" id="CHEBI:65317"/>
        <dbReference type="EC" id="3.6.1.9"/>
    </reaction>
</comment>
<dbReference type="GO" id="GO:0005737">
    <property type="term" value="C:cytoplasm"/>
    <property type="evidence" value="ECO:0007669"/>
    <property type="project" value="UniProtKB-SubCell"/>
</dbReference>
<dbReference type="AlphaFoldDB" id="A0A3M0GB71"/>
<dbReference type="NCBIfam" id="TIGR00172">
    <property type="entry name" value="maf"/>
    <property type="match status" value="1"/>
</dbReference>
<comment type="function">
    <text evidence="3">Nucleoside triphosphate pyrophosphatase. May have a dual role in cell division arrest and in preventing the incorporation of modified nucleotides into cellular nucleic acids.</text>
</comment>
<reference evidence="4 5" key="1">
    <citation type="submission" date="2018-10" db="EMBL/GenBank/DDBJ databases">
        <title>Tessaracoccus antarcticuss sp. nov., isolated from sediment.</title>
        <authorList>
            <person name="Zhou L.Y."/>
            <person name="Du Z.J."/>
        </authorList>
    </citation>
    <scope>NUCLEOTIDE SEQUENCE [LARGE SCALE GENOMIC DNA]</scope>
    <source>
        <strain evidence="4 5">JDX10</strain>
    </source>
</reference>
<evidence type="ECO:0000313" key="5">
    <source>
        <dbReference type="Proteomes" id="UP000275256"/>
    </source>
</evidence>
<evidence type="ECO:0000256" key="1">
    <source>
        <dbReference type="ARBA" id="ARBA00001968"/>
    </source>
</evidence>
<keyword evidence="2 3" id="KW-0378">Hydrolase</keyword>
<dbReference type="GO" id="GO:0009117">
    <property type="term" value="P:nucleotide metabolic process"/>
    <property type="evidence" value="ECO:0007669"/>
    <property type="project" value="UniProtKB-KW"/>
</dbReference>
<comment type="subcellular location">
    <subcellularLocation>
        <location evidence="3">Cytoplasm</location>
    </subcellularLocation>
</comment>
<dbReference type="CDD" id="cd00555">
    <property type="entry name" value="Maf"/>
    <property type="match status" value="1"/>
</dbReference>
<evidence type="ECO:0000256" key="2">
    <source>
        <dbReference type="ARBA" id="ARBA00022801"/>
    </source>
</evidence>
<dbReference type="PANTHER" id="PTHR43213:SF5">
    <property type="entry name" value="BIFUNCTIONAL DTTP_UTP PYROPHOSPHATASE_METHYLTRANSFERASE PROTEIN-RELATED"/>
    <property type="match status" value="1"/>
</dbReference>
<evidence type="ECO:0000313" key="4">
    <source>
        <dbReference type="EMBL" id="RMB62265.1"/>
    </source>
</evidence>
<comment type="cofactor">
    <cofactor evidence="1 3">
        <name>a divalent metal cation</name>
        <dbReference type="ChEBI" id="CHEBI:60240"/>
    </cofactor>
</comment>
<dbReference type="InterPro" id="IPR029001">
    <property type="entry name" value="ITPase-like_fam"/>
</dbReference>
<name>A0A3M0GB71_9ACTN</name>
<dbReference type="HAMAP" id="MF_00528">
    <property type="entry name" value="Maf"/>
    <property type="match status" value="1"/>
</dbReference>
<protein>
    <recommendedName>
        <fullName evidence="3">Nucleoside triphosphate pyrophosphatase</fullName>
        <ecNumber evidence="3">3.6.1.9</ecNumber>
    </recommendedName>
    <alternativeName>
        <fullName evidence="3">Nucleotide pyrophosphatase</fullName>
        <shortName evidence="3">Nucleotide PPase</shortName>
    </alternativeName>
</protein>
<proteinExistence type="inferred from homology"/>
<dbReference type="PANTHER" id="PTHR43213">
    <property type="entry name" value="BIFUNCTIONAL DTTP/UTP PYROPHOSPHATASE/METHYLTRANSFERASE PROTEIN-RELATED"/>
    <property type="match status" value="1"/>
</dbReference>
<accession>A0A3M0GB71</accession>
<gene>
    <name evidence="4" type="ORF">EAX62_06825</name>
</gene>
<comment type="catalytic activity">
    <reaction evidence="3">
        <text>a ribonucleoside 5'-triphosphate + H2O = a ribonucleoside 5'-phosphate + diphosphate + H(+)</text>
        <dbReference type="Rhea" id="RHEA:23996"/>
        <dbReference type="ChEBI" id="CHEBI:15377"/>
        <dbReference type="ChEBI" id="CHEBI:15378"/>
        <dbReference type="ChEBI" id="CHEBI:33019"/>
        <dbReference type="ChEBI" id="CHEBI:58043"/>
        <dbReference type="ChEBI" id="CHEBI:61557"/>
        <dbReference type="EC" id="3.6.1.9"/>
    </reaction>
</comment>
<dbReference type="RefSeq" id="WP_121900815.1">
    <property type="nucleotide sequence ID" value="NZ_REFW01000001.1"/>
</dbReference>
<dbReference type="Proteomes" id="UP000275256">
    <property type="component" value="Unassembled WGS sequence"/>
</dbReference>
<dbReference type="EC" id="3.6.1.9" evidence="3"/>
<comment type="similarity">
    <text evidence="3">Belongs to the Maf family.</text>
</comment>
<keyword evidence="5" id="KW-1185">Reference proteome</keyword>
<keyword evidence="3" id="KW-0546">Nucleotide metabolism</keyword>
<dbReference type="Gene3D" id="3.90.950.10">
    <property type="match status" value="1"/>
</dbReference>
<dbReference type="PIRSF" id="PIRSF006305">
    <property type="entry name" value="Maf"/>
    <property type="match status" value="1"/>
</dbReference>
<dbReference type="EMBL" id="REFW01000001">
    <property type="protein sequence ID" value="RMB62265.1"/>
    <property type="molecule type" value="Genomic_DNA"/>
</dbReference>
<organism evidence="4 5">
    <name type="scientific">Tessaracoccus antarcticus</name>
    <dbReference type="NCBI Taxonomy" id="2479848"/>
    <lineage>
        <taxon>Bacteria</taxon>
        <taxon>Bacillati</taxon>
        <taxon>Actinomycetota</taxon>
        <taxon>Actinomycetes</taxon>
        <taxon>Propionibacteriales</taxon>
        <taxon>Propionibacteriaceae</taxon>
        <taxon>Tessaracoccus</taxon>
    </lineage>
</organism>